<dbReference type="RefSeq" id="WP_310057591.1">
    <property type="nucleotide sequence ID" value="NZ_JAVDVY010000001.1"/>
</dbReference>
<keyword evidence="1" id="KW-0472">Membrane</keyword>
<keyword evidence="3" id="KW-1185">Reference proteome</keyword>
<comment type="caution">
    <text evidence="2">The sequence shown here is derived from an EMBL/GenBank/DDBJ whole genome shotgun (WGS) entry which is preliminary data.</text>
</comment>
<proteinExistence type="predicted"/>
<evidence type="ECO:0008006" key="4">
    <source>
        <dbReference type="Google" id="ProtNLM"/>
    </source>
</evidence>
<protein>
    <recommendedName>
        <fullName evidence="4">DUF2938 domain-containing protein</fullName>
    </recommendedName>
</protein>
<evidence type="ECO:0000256" key="1">
    <source>
        <dbReference type="SAM" id="Phobius"/>
    </source>
</evidence>
<dbReference type="EMBL" id="JAVDVY010000001">
    <property type="protein sequence ID" value="MDR7133213.1"/>
    <property type="molecule type" value="Genomic_DNA"/>
</dbReference>
<keyword evidence="1" id="KW-1133">Transmembrane helix</keyword>
<reference evidence="2 3" key="1">
    <citation type="submission" date="2023-07" db="EMBL/GenBank/DDBJ databases">
        <title>Sorghum-associated microbial communities from plants grown in Nebraska, USA.</title>
        <authorList>
            <person name="Schachtman D."/>
        </authorList>
    </citation>
    <scope>NUCLEOTIDE SEQUENCE [LARGE SCALE GENOMIC DNA]</scope>
    <source>
        <strain evidence="2 3">BE198</strain>
    </source>
</reference>
<sequence>MSEAIPLLAHAASIGTGATVLMDVWTVVRRHMFKVPALDYALVGRWLLYLSRGRWRHDPIASTQPVAGERPVGWIAHYLTGIVFAVVLVAFAGPAWIEQPTIGPAMAVGVGSVVAPFFLLQPALGAGVAGSRTARPAMARLHSLMTHAIFGLGLYASAWMTSLLAHPVALAG</sequence>
<accession>A0ABU1W6J4</accession>
<dbReference type="Proteomes" id="UP001251524">
    <property type="component" value="Unassembled WGS sequence"/>
</dbReference>
<evidence type="ECO:0000313" key="2">
    <source>
        <dbReference type="EMBL" id="MDR7133213.1"/>
    </source>
</evidence>
<feature type="transmembrane region" description="Helical" evidence="1">
    <location>
        <begin position="72"/>
        <end position="96"/>
    </location>
</feature>
<feature type="transmembrane region" description="Helical" evidence="1">
    <location>
        <begin position="141"/>
        <end position="160"/>
    </location>
</feature>
<evidence type="ECO:0000313" key="3">
    <source>
        <dbReference type="Proteomes" id="UP001251524"/>
    </source>
</evidence>
<dbReference type="Pfam" id="PF11158">
    <property type="entry name" value="DUF2938"/>
    <property type="match status" value="1"/>
</dbReference>
<organism evidence="2 3">
    <name type="scientific">Lysobacter niastensis</name>
    <dbReference type="NCBI Taxonomy" id="380629"/>
    <lineage>
        <taxon>Bacteria</taxon>
        <taxon>Pseudomonadati</taxon>
        <taxon>Pseudomonadota</taxon>
        <taxon>Gammaproteobacteria</taxon>
        <taxon>Lysobacterales</taxon>
        <taxon>Lysobacteraceae</taxon>
        <taxon>Lysobacter</taxon>
    </lineage>
</organism>
<name>A0ABU1W6J4_9GAMM</name>
<keyword evidence="1" id="KW-0812">Transmembrane</keyword>
<feature type="transmembrane region" description="Helical" evidence="1">
    <location>
        <begin position="102"/>
        <end position="120"/>
    </location>
</feature>
<gene>
    <name evidence="2" type="ORF">J2X06_000397</name>
</gene>
<dbReference type="InterPro" id="IPR021329">
    <property type="entry name" value="DUF2938"/>
</dbReference>